<reference evidence="2" key="1">
    <citation type="submission" date="2020-11" db="EMBL/GenBank/DDBJ databases">
        <authorList>
            <person name="Tran Van P."/>
        </authorList>
    </citation>
    <scope>NUCLEOTIDE SEQUENCE</scope>
</reference>
<accession>A0A7R9DES1</accession>
<dbReference type="AlphaFoldDB" id="A0A7R9DES1"/>
<organism evidence="2">
    <name type="scientific">Timema cristinae</name>
    <name type="common">Walking stick</name>
    <dbReference type="NCBI Taxonomy" id="61476"/>
    <lineage>
        <taxon>Eukaryota</taxon>
        <taxon>Metazoa</taxon>
        <taxon>Ecdysozoa</taxon>
        <taxon>Arthropoda</taxon>
        <taxon>Hexapoda</taxon>
        <taxon>Insecta</taxon>
        <taxon>Pterygota</taxon>
        <taxon>Neoptera</taxon>
        <taxon>Polyneoptera</taxon>
        <taxon>Phasmatodea</taxon>
        <taxon>Timematodea</taxon>
        <taxon>Timematoidea</taxon>
        <taxon>Timematidae</taxon>
        <taxon>Timema</taxon>
    </lineage>
</organism>
<protein>
    <submittedName>
        <fullName evidence="2">Uncharacterized protein</fullName>
    </submittedName>
</protein>
<sequence length="159" mass="17911">MYAQPYYLEEVAFHPLMPDRSPPPDLDSDELASVGTRTKAVADDGKIQLNDGGTLTDEEILEEVKNKDIQESSDEEDSADIRAEELIPSVSEALTMMENLRRITKYQPDGLTPKLSLPLPATALDPEFHPRHFHALFVKQWVWSEVKFSLTRSGSGLER</sequence>
<name>A0A7R9DES1_TIMCR</name>
<dbReference type="EMBL" id="OC322953">
    <property type="protein sequence ID" value="CAD7412497.1"/>
    <property type="molecule type" value="Genomic_DNA"/>
</dbReference>
<gene>
    <name evidence="2" type="ORF">TCEB3V08_LOCUS11408</name>
</gene>
<evidence type="ECO:0000313" key="2">
    <source>
        <dbReference type="EMBL" id="CAD7412497.1"/>
    </source>
</evidence>
<feature type="region of interest" description="Disordered" evidence="1">
    <location>
        <begin position="15"/>
        <end position="36"/>
    </location>
</feature>
<evidence type="ECO:0000256" key="1">
    <source>
        <dbReference type="SAM" id="MobiDB-lite"/>
    </source>
</evidence>
<proteinExistence type="predicted"/>